<evidence type="ECO:0000313" key="2">
    <source>
        <dbReference type="EMBL" id="UOO95198.1"/>
    </source>
</evidence>
<reference evidence="1" key="1">
    <citation type="journal article" date="2014" name="Int. J. Syst. Evol. Microbiol.">
        <title>Complete genome sequence of Corynebacterium casei LMG S-19264T (=DSM 44701T), isolated from a smear-ripened cheese.</title>
        <authorList>
            <consortium name="US DOE Joint Genome Institute (JGI-PGF)"/>
            <person name="Walter F."/>
            <person name="Albersmeier A."/>
            <person name="Kalinowski J."/>
            <person name="Ruckert C."/>
        </authorList>
    </citation>
    <scope>NUCLEOTIDE SEQUENCE</scope>
    <source>
        <strain evidence="1">JCM 12289</strain>
    </source>
</reference>
<reference evidence="1" key="3">
    <citation type="submission" date="2023-12" db="EMBL/GenBank/DDBJ databases">
        <authorList>
            <person name="Sun Q."/>
            <person name="Inoue M."/>
        </authorList>
    </citation>
    <scope>NUCLEOTIDE SEQUENCE</scope>
    <source>
        <strain evidence="1">JCM 12289</strain>
    </source>
</reference>
<name>A0AAV3SL67_HALDO</name>
<dbReference type="Proteomes" id="UP001500962">
    <property type="component" value="Unassembled WGS sequence"/>
</dbReference>
<dbReference type="GeneID" id="71760264"/>
<sequence>MAENDPGIEAWKEHTSAFDRVRSVAEAVAQPQSAAAIADEARVAENTARSHLERLVEMNVLLKADREGTALYTPDPLYVRLRTLRELLDEYDHDGLIGLKEDLQERIETWRAEYDVDAPETLRERAGEAERVERTSEIRTTASEWELTRYRLTIVEDAIENYATYNRDDRATA</sequence>
<evidence type="ECO:0000313" key="1">
    <source>
        <dbReference type="EMBL" id="GAA0475275.1"/>
    </source>
</evidence>
<proteinExistence type="predicted"/>
<gene>
    <name evidence="1" type="ORF">GCM10008985_34580</name>
    <name evidence="2" type="ORF">MUK72_00410</name>
</gene>
<evidence type="ECO:0000313" key="3">
    <source>
        <dbReference type="Proteomes" id="UP000830542"/>
    </source>
</evidence>
<dbReference type="KEGG" id="hdo:MUK72_00410"/>
<reference evidence="2" key="2">
    <citation type="submission" date="2022-04" db="EMBL/GenBank/DDBJ databases">
        <title>Sequencing and genomic assembly of Halococcus dombrowskii.</title>
        <authorList>
            <person name="Lim S.W."/>
            <person name="MacLea K.S."/>
        </authorList>
    </citation>
    <scope>NUCLEOTIDE SEQUENCE</scope>
    <source>
        <strain evidence="2">H4</strain>
    </source>
</reference>
<protein>
    <submittedName>
        <fullName evidence="2">ArsR family transcriptional regulator</fullName>
    </submittedName>
</protein>
<dbReference type="Proteomes" id="UP000830542">
    <property type="component" value="Chromosome"/>
</dbReference>
<dbReference type="Pfam" id="PF24033">
    <property type="entry name" value="DUF7342"/>
    <property type="match status" value="1"/>
</dbReference>
<keyword evidence="3" id="KW-1185">Reference proteome</keyword>
<dbReference type="EMBL" id="CP095005">
    <property type="protein sequence ID" value="UOO95198.1"/>
    <property type="molecule type" value="Genomic_DNA"/>
</dbReference>
<organism evidence="1 4">
    <name type="scientific">Halococcus dombrowskii</name>
    <dbReference type="NCBI Taxonomy" id="179637"/>
    <lineage>
        <taxon>Archaea</taxon>
        <taxon>Methanobacteriati</taxon>
        <taxon>Methanobacteriota</taxon>
        <taxon>Stenosarchaea group</taxon>
        <taxon>Halobacteria</taxon>
        <taxon>Halobacteriales</taxon>
        <taxon>Halococcaceae</taxon>
        <taxon>Halococcus</taxon>
    </lineage>
</organism>
<evidence type="ECO:0000313" key="4">
    <source>
        <dbReference type="Proteomes" id="UP001500962"/>
    </source>
</evidence>
<dbReference type="EMBL" id="BAAADN010000082">
    <property type="protein sequence ID" value="GAA0475275.1"/>
    <property type="molecule type" value="Genomic_DNA"/>
</dbReference>
<dbReference type="AlphaFoldDB" id="A0AAV3SL67"/>
<accession>A0AAV3SL67</accession>
<dbReference type="RefSeq" id="WP_244702595.1">
    <property type="nucleotide sequence ID" value="NZ_BAAADN010000082.1"/>
</dbReference>
<dbReference type="InterPro" id="IPR055766">
    <property type="entry name" value="DUF7342"/>
</dbReference>